<keyword evidence="3" id="KW-1185">Reference proteome</keyword>
<reference evidence="2 3" key="1">
    <citation type="journal article" date="2019" name="Nat. Ecol. Evol.">
        <title>Megaphylogeny resolves global patterns of mushroom evolution.</title>
        <authorList>
            <person name="Varga T."/>
            <person name="Krizsan K."/>
            <person name="Foldi C."/>
            <person name="Dima B."/>
            <person name="Sanchez-Garcia M."/>
            <person name="Sanchez-Ramirez S."/>
            <person name="Szollosi G.J."/>
            <person name="Szarkandi J.G."/>
            <person name="Papp V."/>
            <person name="Albert L."/>
            <person name="Andreopoulos W."/>
            <person name="Angelini C."/>
            <person name="Antonin V."/>
            <person name="Barry K.W."/>
            <person name="Bougher N.L."/>
            <person name="Buchanan P."/>
            <person name="Buyck B."/>
            <person name="Bense V."/>
            <person name="Catcheside P."/>
            <person name="Chovatia M."/>
            <person name="Cooper J."/>
            <person name="Damon W."/>
            <person name="Desjardin D."/>
            <person name="Finy P."/>
            <person name="Geml J."/>
            <person name="Haridas S."/>
            <person name="Hughes K."/>
            <person name="Justo A."/>
            <person name="Karasinski D."/>
            <person name="Kautmanova I."/>
            <person name="Kiss B."/>
            <person name="Kocsube S."/>
            <person name="Kotiranta H."/>
            <person name="LaButti K.M."/>
            <person name="Lechner B.E."/>
            <person name="Liimatainen K."/>
            <person name="Lipzen A."/>
            <person name="Lukacs Z."/>
            <person name="Mihaltcheva S."/>
            <person name="Morgado L.N."/>
            <person name="Niskanen T."/>
            <person name="Noordeloos M.E."/>
            <person name="Ohm R.A."/>
            <person name="Ortiz-Santana B."/>
            <person name="Ovrebo C."/>
            <person name="Racz N."/>
            <person name="Riley R."/>
            <person name="Savchenko A."/>
            <person name="Shiryaev A."/>
            <person name="Soop K."/>
            <person name="Spirin V."/>
            <person name="Szebenyi C."/>
            <person name="Tomsovsky M."/>
            <person name="Tulloss R.E."/>
            <person name="Uehling J."/>
            <person name="Grigoriev I.V."/>
            <person name="Vagvolgyi C."/>
            <person name="Papp T."/>
            <person name="Martin F.M."/>
            <person name="Miettinen O."/>
            <person name="Hibbett D.S."/>
            <person name="Nagy L.G."/>
        </authorList>
    </citation>
    <scope>NUCLEOTIDE SEQUENCE [LARGE SCALE GENOMIC DNA]</scope>
    <source>
        <strain evidence="2 3">FP101781</strain>
    </source>
</reference>
<proteinExistence type="predicted"/>
<accession>A0A4Y7SCJ3</accession>
<evidence type="ECO:0000313" key="2">
    <source>
        <dbReference type="EMBL" id="TEB19450.1"/>
    </source>
</evidence>
<feature type="region of interest" description="Disordered" evidence="1">
    <location>
        <begin position="1"/>
        <end position="70"/>
    </location>
</feature>
<protein>
    <submittedName>
        <fullName evidence="2">Uncharacterized protein</fullName>
    </submittedName>
</protein>
<name>A0A4Y7SCJ3_COPMI</name>
<feature type="region of interest" description="Disordered" evidence="1">
    <location>
        <begin position="352"/>
        <end position="373"/>
    </location>
</feature>
<evidence type="ECO:0000256" key="1">
    <source>
        <dbReference type="SAM" id="MobiDB-lite"/>
    </source>
</evidence>
<gene>
    <name evidence="2" type="ORF">FA13DRAFT_1718782</name>
</gene>
<dbReference type="AlphaFoldDB" id="A0A4Y7SCJ3"/>
<dbReference type="Proteomes" id="UP000298030">
    <property type="component" value="Unassembled WGS sequence"/>
</dbReference>
<feature type="compositionally biased region" description="Basic and acidic residues" evidence="1">
    <location>
        <begin position="49"/>
        <end position="66"/>
    </location>
</feature>
<sequence>MVNFPSPHTTITPKLHPRKELIRQPTASTAIHSRTTPREQGRWLSAKQWVEEQRREQPEQPSRRNSESIAGTKGDILFAWPMHFGNGLKDGMHVGSCWACRDSGTMCSPLQLAEWGTRITAHPPSNREAPSKPVPTDPLSEQYPSLTPLVKYDFATASASPIAAAPVSVGVRNSSVNSTGTVLPSFGSRDEAASLATVHDRARVVISDKKGVNCFLYEGDGVPPGTRNSSARMQAPDETPLSFAMPKPSLPLQARSLEEIASSTKNGKKARVWAVSDYPVSSTPSIELDNGWTTHWKEPSAIWAPSTMDLALTNNRLDYDWSYLPSADTHPYTSPPDTPRYSFATLGHFQDSNDESITSGSALGLRLAPPADG</sequence>
<feature type="compositionally biased region" description="Polar residues" evidence="1">
    <location>
        <begin position="1"/>
        <end position="12"/>
    </location>
</feature>
<feature type="compositionally biased region" description="Polar residues" evidence="1">
    <location>
        <begin position="25"/>
        <end position="34"/>
    </location>
</feature>
<evidence type="ECO:0000313" key="3">
    <source>
        <dbReference type="Proteomes" id="UP000298030"/>
    </source>
</evidence>
<organism evidence="2 3">
    <name type="scientific">Coprinellus micaceus</name>
    <name type="common">Glistening ink-cap mushroom</name>
    <name type="synonym">Coprinus micaceus</name>
    <dbReference type="NCBI Taxonomy" id="71717"/>
    <lineage>
        <taxon>Eukaryota</taxon>
        <taxon>Fungi</taxon>
        <taxon>Dikarya</taxon>
        <taxon>Basidiomycota</taxon>
        <taxon>Agaricomycotina</taxon>
        <taxon>Agaricomycetes</taxon>
        <taxon>Agaricomycetidae</taxon>
        <taxon>Agaricales</taxon>
        <taxon>Agaricineae</taxon>
        <taxon>Psathyrellaceae</taxon>
        <taxon>Coprinellus</taxon>
    </lineage>
</organism>
<comment type="caution">
    <text evidence="2">The sequence shown here is derived from an EMBL/GenBank/DDBJ whole genome shotgun (WGS) entry which is preliminary data.</text>
</comment>
<dbReference type="EMBL" id="QPFP01000190">
    <property type="protein sequence ID" value="TEB19450.1"/>
    <property type="molecule type" value="Genomic_DNA"/>
</dbReference>